<dbReference type="Pfam" id="PF01142">
    <property type="entry name" value="TruD"/>
    <property type="match status" value="2"/>
</dbReference>
<evidence type="ECO:0000256" key="3">
    <source>
        <dbReference type="ARBA" id="ARBA00023235"/>
    </source>
</evidence>
<evidence type="ECO:0000313" key="7">
    <source>
        <dbReference type="Proteomes" id="UP000223759"/>
    </source>
</evidence>
<dbReference type="CDD" id="cd02575">
    <property type="entry name" value="PseudoU_synth_EcTruD"/>
    <property type="match status" value="1"/>
</dbReference>
<dbReference type="Gene3D" id="3.30.2350.20">
    <property type="entry name" value="TruD, catalytic domain"/>
    <property type="match status" value="1"/>
</dbReference>
<dbReference type="OrthoDB" id="1550679at2"/>
<feature type="domain" description="TRUD" evidence="5">
    <location>
        <begin position="143"/>
        <end position="294"/>
    </location>
</feature>
<dbReference type="NCBIfam" id="NF002153">
    <property type="entry name" value="PRK00984.1-2"/>
    <property type="match status" value="1"/>
</dbReference>
<dbReference type="GO" id="GO:0160150">
    <property type="term" value="F:tRNA pseudouridine(13) synthase activity"/>
    <property type="evidence" value="ECO:0007669"/>
    <property type="project" value="UniProtKB-EC"/>
</dbReference>
<reference evidence="6 7" key="1">
    <citation type="submission" date="2017-01" db="EMBL/GenBank/DDBJ databases">
        <authorList>
            <person name="Mah S.A."/>
            <person name="Swanson W.J."/>
            <person name="Moy G.W."/>
            <person name="Vacquier V.D."/>
        </authorList>
    </citation>
    <scope>NUCLEOTIDE SEQUENCE [LARGE SCALE GENOMIC DNA]</scope>
    <source>
        <strain evidence="6 7">M9</strain>
    </source>
</reference>
<comment type="similarity">
    <text evidence="1 4">Belongs to the pseudouridine synthase TruD family.</text>
</comment>
<dbReference type="InterPro" id="IPR011760">
    <property type="entry name" value="PsdUridine_synth_TruD_insert"/>
</dbReference>
<protein>
    <recommendedName>
        <fullName evidence="4">tRNA pseudouridine synthase D</fullName>
        <ecNumber evidence="4">5.4.99.27</ecNumber>
    </recommendedName>
    <alternativeName>
        <fullName evidence="4">tRNA pseudouridine(13) synthase</fullName>
    </alternativeName>
    <alternativeName>
        <fullName evidence="4">tRNA pseudouridylate synthase D</fullName>
    </alternativeName>
    <alternativeName>
        <fullName evidence="4">tRNA-uridine isomerase D</fullName>
    </alternativeName>
</protein>
<evidence type="ECO:0000256" key="4">
    <source>
        <dbReference type="HAMAP-Rule" id="MF_01082"/>
    </source>
</evidence>
<dbReference type="NCBIfam" id="TIGR00094">
    <property type="entry name" value="tRNA_TruD_broad"/>
    <property type="match status" value="1"/>
</dbReference>
<dbReference type="InterPro" id="IPR042214">
    <property type="entry name" value="TruD_catalytic"/>
</dbReference>
<dbReference type="InterPro" id="IPR043165">
    <property type="entry name" value="TruD_insert_sf"/>
</dbReference>
<dbReference type="STRING" id="233100.SAMN05216526_0269"/>
<feature type="active site" description="Nucleophile" evidence="4">
    <location>
        <position position="68"/>
    </location>
</feature>
<dbReference type="GO" id="GO:0005829">
    <property type="term" value="C:cytosol"/>
    <property type="evidence" value="ECO:0007669"/>
    <property type="project" value="TreeGrafter"/>
</dbReference>
<gene>
    <name evidence="4" type="primary">truD</name>
    <name evidence="6" type="ORF">SAMN05216526_0269</name>
</gene>
<dbReference type="PANTHER" id="PTHR47811:SF1">
    <property type="entry name" value="TRNA PSEUDOURIDINE SYNTHASE D"/>
    <property type="match status" value="1"/>
</dbReference>
<dbReference type="HAMAP" id="MF_01082">
    <property type="entry name" value="TruD"/>
    <property type="match status" value="1"/>
</dbReference>
<keyword evidence="2 4" id="KW-0819">tRNA processing</keyword>
<comment type="catalytic activity">
    <reaction evidence="4">
        <text>uridine(13) in tRNA = pseudouridine(13) in tRNA</text>
        <dbReference type="Rhea" id="RHEA:42540"/>
        <dbReference type="Rhea" id="RHEA-COMP:10105"/>
        <dbReference type="Rhea" id="RHEA-COMP:10106"/>
        <dbReference type="ChEBI" id="CHEBI:65314"/>
        <dbReference type="ChEBI" id="CHEBI:65315"/>
        <dbReference type="EC" id="5.4.99.27"/>
    </reaction>
</comment>
<dbReference type="GO" id="GO:0031119">
    <property type="term" value="P:tRNA pseudouridine synthesis"/>
    <property type="evidence" value="ECO:0007669"/>
    <property type="project" value="UniProtKB-UniRule"/>
</dbReference>
<dbReference type="InterPro" id="IPR001656">
    <property type="entry name" value="PsdUridine_synth_TruD"/>
</dbReference>
<dbReference type="Gene3D" id="3.30.2340.10">
    <property type="entry name" value="TruD, insertion domain"/>
    <property type="match status" value="1"/>
</dbReference>
<name>A0A1R3VMQ0_9GAMM</name>
<dbReference type="PROSITE" id="PS01268">
    <property type="entry name" value="UPF0024"/>
    <property type="match status" value="1"/>
</dbReference>
<dbReference type="Proteomes" id="UP000223759">
    <property type="component" value="Unassembled WGS sequence"/>
</dbReference>
<evidence type="ECO:0000259" key="5">
    <source>
        <dbReference type="PROSITE" id="PS50984"/>
    </source>
</evidence>
<proteinExistence type="inferred from homology"/>
<dbReference type="PANTHER" id="PTHR47811">
    <property type="entry name" value="TRNA PSEUDOURIDINE SYNTHASE D"/>
    <property type="match status" value="1"/>
</dbReference>
<dbReference type="RefSeq" id="WP_076754275.1">
    <property type="nucleotide sequence ID" value="NZ_CP023018.1"/>
</dbReference>
<dbReference type="InterPro" id="IPR020119">
    <property type="entry name" value="PsdUridine_synth_TruD_CS"/>
</dbReference>
<dbReference type="InterPro" id="IPR050170">
    <property type="entry name" value="TruD_pseudoU_synthase"/>
</dbReference>
<organism evidence="6 7">
    <name type="scientific">Ectothiorhodosinus mongolicus</name>
    <dbReference type="NCBI Taxonomy" id="233100"/>
    <lineage>
        <taxon>Bacteria</taxon>
        <taxon>Pseudomonadati</taxon>
        <taxon>Pseudomonadota</taxon>
        <taxon>Gammaproteobacteria</taxon>
        <taxon>Chromatiales</taxon>
        <taxon>Ectothiorhodospiraceae</taxon>
        <taxon>Ectothiorhodosinus</taxon>
    </lineage>
</organism>
<evidence type="ECO:0000313" key="6">
    <source>
        <dbReference type="EMBL" id="SIT65816.1"/>
    </source>
</evidence>
<evidence type="ECO:0000256" key="2">
    <source>
        <dbReference type="ARBA" id="ARBA00022694"/>
    </source>
</evidence>
<accession>A0A1R3VMQ0</accession>
<dbReference type="PROSITE" id="PS50984">
    <property type="entry name" value="TRUD"/>
    <property type="match status" value="1"/>
</dbReference>
<dbReference type="SUPFAM" id="SSF55120">
    <property type="entry name" value="Pseudouridine synthase"/>
    <property type="match status" value="1"/>
</dbReference>
<comment type="function">
    <text evidence="4">Responsible for synthesis of pseudouridine from uracil-13 in transfer RNAs.</text>
</comment>
<dbReference type="EMBL" id="FTPK01000001">
    <property type="protein sequence ID" value="SIT65816.1"/>
    <property type="molecule type" value="Genomic_DNA"/>
</dbReference>
<dbReference type="AlphaFoldDB" id="A0A1R3VMQ0"/>
<dbReference type="EC" id="5.4.99.27" evidence="4"/>
<sequence length="328" mass="36831">MSGFSAILRQSFSDFVVEECAATEPSGEGEHLWLWIEKHDLNTSDVVSALARLSGLRQKDIGYAGLKDRRAVTRQWFSLHLPGQADPDWSGLSDAIRVLNARRHHRKLRVGHLRGNRFEICLRECAGDWEAAEQQLNEIRLRGMPNFFGAQRFGRDGGNLQQARALFEGRIQVKDKKRRGLYLSAARSAIFNAVLQQRVDEDTWDQALVGDVMQLEGSGSFFVCQHPDAEIVSRIAAFDIHPSGPLWGCGLPPSEADVHVRELRIADQFALFTEGLCQAGLKQERRSFRVPVHDLTWAREGTNTLRLAFRLPAGAYATSVISQFAQTH</sequence>
<keyword evidence="7" id="KW-1185">Reference proteome</keyword>
<dbReference type="GO" id="GO:0003723">
    <property type="term" value="F:RNA binding"/>
    <property type="evidence" value="ECO:0007669"/>
    <property type="project" value="InterPro"/>
</dbReference>
<keyword evidence="3 4" id="KW-0413">Isomerase</keyword>
<dbReference type="InterPro" id="IPR020103">
    <property type="entry name" value="PsdUridine_synth_cat_dom_sf"/>
</dbReference>
<evidence type="ECO:0000256" key="1">
    <source>
        <dbReference type="ARBA" id="ARBA00007953"/>
    </source>
</evidence>